<protein>
    <submittedName>
        <fullName evidence="1">Uncharacterized protein</fullName>
    </submittedName>
</protein>
<dbReference type="Proteomes" id="UP000256690">
    <property type="component" value="Unassembled WGS sequence"/>
</dbReference>
<sequence length="108" mass="13548">MAEPNRFYNLVMNFVLTHRPFSKWMILFYALMDMFWPGWDGHINDINDAPNEQWHWEEVWEWDDNWDTDQIEWIEDEDEQAWEWELEWEEYNGRDVVDDYLDLDPGRN</sequence>
<comment type="caution">
    <text evidence="1">The sequence shown here is derived from an EMBL/GenBank/DDBJ whole genome shotgun (WGS) entry which is preliminary data.</text>
</comment>
<reference evidence="1 2" key="1">
    <citation type="journal article" date="2018" name="IMA Fungus">
        <title>IMA Genome-F 9: Draft genome sequence of Annulohypoxylon stygium, Aspergillus mulundensis, Berkeleyomyces basicola (syn. Thielaviopsis basicola), Ceratocystis smalleyi, two Cercospora beticola strains, Coleophoma cylindrospora, Fusarium fracticaudum, Phialophora cf. hyalina, and Morchella septimelata.</title>
        <authorList>
            <person name="Wingfield B.D."/>
            <person name="Bills G.F."/>
            <person name="Dong Y."/>
            <person name="Huang W."/>
            <person name="Nel W.J."/>
            <person name="Swalarsk-Parry B.S."/>
            <person name="Vaghefi N."/>
            <person name="Wilken P.M."/>
            <person name="An Z."/>
            <person name="de Beer Z.W."/>
            <person name="De Vos L."/>
            <person name="Chen L."/>
            <person name="Duong T.A."/>
            <person name="Gao Y."/>
            <person name="Hammerbacher A."/>
            <person name="Kikkert J.R."/>
            <person name="Li Y."/>
            <person name="Li H."/>
            <person name="Li K."/>
            <person name="Li Q."/>
            <person name="Liu X."/>
            <person name="Ma X."/>
            <person name="Naidoo K."/>
            <person name="Pethybridge S.J."/>
            <person name="Sun J."/>
            <person name="Steenkamp E.T."/>
            <person name="van der Nest M.A."/>
            <person name="van Wyk S."/>
            <person name="Wingfield M.J."/>
            <person name="Xiong C."/>
            <person name="Yue Q."/>
            <person name="Zhang X."/>
        </authorList>
    </citation>
    <scope>NUCLEOTIDE SEQUENCE [LARGE SCALE GENOMIC DNA]</scope>
    <source>
        <strain evidence="1 2">DSM 5745</strain>
    </source>
</reference>
<accession>A0A3D8RLD6</accession>
<dbReference type="GeneID" id="38117653"/>
<gene>
    <name evidence="1" type="ORF">DSM5745_07283</name>
</gene>
<keyword evidence="2" id="KW-1185">Reference proteome</keyword>
<dbReference type="EMBL" id="PVWQ01000008">
    <property type="protein sequence ID" value="RDW74621.1"/>
    <property type="molecule type" value="Genomic_DNA"/>
</dbReference>
<proteinExistence type="predicted"/>
<dbReference type="AlphaFoldDB" id="A0A3D8RLD6"/>
<evidence type="ECO:0000313" key="1">
    <source>
        <dbReference type="EMBL" id="RDW74621.1"/>
    </source>
</evidence>
<organism evidence="1 2">
    <name type="scientific">Aspergillus mulundensis</name>
    <dbReference type="NCBI Taxonomy" id="1810919"/>
    <lineage>
        <taxon>Eukaryota</taxon>
        <taxon>Fungi</taxon>
        <taxon>Dikarya</taxon>
        <taxon>Ascomycota</taxon>
        <taxon>Pezizomycotina</taxon>
        <taxon>Eurotiomycetes</taxon>
        <taxon>Eurotiomycetidae</taxon>
        <taxon>Eurotiales</taxon>
        <taxon>Aspergillaceae</taxon>
        <taxon>Aspergillus</taxon>
        <taxon>Aspergillus subgen. Nidulantes</taxon>
    </lineage>
</organism>
<dbReference type="RefSeq" id="XP_026602389.1">
    <property type="nucleotide sequence ID" value="XM_026749299.1"/>
</dbReference>
<dbReference type="OrthoDB" id="10498045at2759"/>
<name>A0A3D8RLD6_9EURO</name>
<evidence type="ECO:0000313" key="2">
    <source>
        <dbReference type="Proteomes" id="UP000256690"/>
    </source>
</evidence>